<keyword evidence="3" id="KW-0274">FAD</keyword>
<proteinExistence type="inferred from homology"/>
<feature type="domain" description="Adaptive response protein AidB N-terminal" evidence="6">
    <location>
        <begin position="11"/>
        <end position="165"/>
    </location>
</feature>
<dbReference type="InterPro" id="IPR006091">
    <property type="entry name" value="Acyl-CoA_Oxase/DH_mid-dom"/>
</dbReference>
<dbReference type="Gene3D" id="1.20.140.10">
    <property type="entry name" value="Butyryl-CoA Dehydrogenase, subunit A, domain 3"/>
    <property type="match status" value="1"/>
</dbReference>
<dbReference type="SUPFAM" id="SSF47203">
    <property type="entry name" value="Acyl-CoA dehydrogenase C-terminal domain-like"/>
    <property type="match status" value="1"/>
</dbReference>
<accession>A0A2A7UR03</accession>
<dbReference type="PANTHER" id="PTHR42707">
    <property type="entry name" value="ACYL-COA DEHYDROGENASE"/>
    <property type="match status" value="1"/>
</dbReference>
<reference evidence="8" key="1">
    <citation type="submission" date="2017-09" db="EMBL/GenBank/DDBJ databases">
        <title>FDA dAtabase for Regulatory Grade micrObial Sequences (FDA-ARGOS): Supporting development and validation of Infectious Disease Dx tests.</title>
        <authorList>
            <person name="Minogue T."/>
            <person name="Wolcott M."/>
            <person name="Wasieloski L."/>
            <person name="Aguilar W."/>
            <person name="Moore D."/>
            <person name="Tallon L."/>
            <person name="Sadzewicz L."/>
            <person name="Ott S."/>
            <person name="Zhao X."/>
            <person name="Nagaraj S."/>
            <person name="Vavikolanu K."/>
            <person name="Aluvathingal J."/>
            <person name="Nadendla S."/>
            <person name="Sichtig H."/>
        </authorList>
    </citation>
    <scope>NUCLEOTIDE SEQUENCE [LARGE SCALE GENOMIC DNA]</scope>
    <source>
        <strain evidence="8">FDAARGOS_394</strain>
    </source>
</reference>
<dbReference type="GeneID" id="80799590"/>
<dbReference type="InterPro" id="IPR009075">
    <property type="entry name" value="AcylCo_DH/oxidase_C"/>
</dbReference>
<dbReference type="STRING" id="1219032.GCA_001515545_02535"/>
<dbReference type="Pfam" id="PF02770">
    <property type="entry name" value="Acyl-CoA_dh_M"/>
    <property type="match status" value="1"/>
</dbReference>
<evidence type="ECO:0000259" key="6">
    <source>
        <dbReference type="Pfam" id="PF18158"/>
    </source>
</evidence>
<dbReference type="InterPro" id="IPR009100">
    <property type="entry name" value="AcylCoA_DH/oxidase_NM_dom_sf"/>
</dbReference>
<evidence type="ECO:0000313" key="8">
    <source>
        <dbReference type="Proteomes" id="UP000220246"/>
    </source>
</evidence>
<name>A0A2A7UR03_COMTR</name>
<dbReference type="OrthoDB" id="9771038at2"/>
<dbReference type="EMBL" id="PDEA01000001">
    <property type="protein sequence ID" value="PEH87745.1"/>
    <property type="molecule type" value="Genomic_DNA"/>
</dbReference>
<evidence type="ECO:0000259" key="5">
    <source>
        <dbReference type="Pfam" id="PF02770"/>
    </source>
</evidence>
<keyword evidence="8" id="KW-1185">Reference proteome</keyword>
<dbReference type="InterPro" id="IPR036250">
    <property type="entry name" value="AcylCo_DH-like_C"/>
</dbReference>
<dbReference type="RefSeq" id="WP_066538611.1">
    <property type="nucleotide sequence ID" value="NZ_PDEA01000001.1"/>
</dbReference>
<dbReference type="AlphaFoldDB" id="A0A2A7UR03"/>
<evidence type="ECO:0000256" key="1">
    <source>
        <dbReference type="ARBA" id="ARBA00009347"/>
    </source>
</evidence>
<comment type="caution">
    <text evidence="7">The sequence shown here is derived from an EMBL/GenBank/DDBJ whole genome shotgun (WGS) entry which is preliminary data.</text>
</comment>
<organism evidence="7 8">
    <name type="scientific">Comamonas terrigena</name>
    <dbReference type="NCBI Taxonomy" id="32013"/>
    <lineage>
        <taxon>Bacteria</taxon>
        <taxon>Pseudomonadati</taxon>
        <taxon>Pseudomonadota</taxon>
        <taxon>Betaproteobacteria</taxon>
        <taxon>Burkholderiales</taxon>
        <taxon>Comamonadaceae</taxon>
        <taxon>Comamonas</taxon>
    </lineage>
</organism>
<evidence type="ECO:0000256" key="3">
    <source>
        <dbReference type="ARBA" id="ARBA00022827"/>
    </source>
</evidence>
<evidence type="ECO:0000313" key="7">
    <source>
        <dbReference type="EMBL" id="PEH87745.1"/>
    </source>
</evidence>
<dbReference type="Pfam" id="PF00441">
    <property type="entry name" value="Acyl-CoA_dh_1"/>
    <property type="match status" value="1"/>
</dbReference>
<dbReference type="GO" id="GO:0003995">
    <property type="term" value="F:acyl-CoA dehydrogenase activity"/>
    <property type="evidence" value="ECO:0007669"/>
    <property type="project" value="TreeGrafter"/>
</dbReference>
<feature type="domain" description="Acyl-CoA oxidase/dehydrogenase middle" evidence="5">
    <location>
        <begin position="181"/>
        <end position="278"/>
    </location>
</feature>
<feature type="domain" description="Acyl-CoA dehydrogenase/oxidase C-terminal" evidence="4">
    <location>
        <begin position="289"/>
        <end position="447"/>
    </location>
</feature>
<dbReference type="Gene3D" id="2.40.110.20">
    <property type="match status" value="1"/>
</dbReference>
<sequence>MASDDTHEVFNQVDEPCQQAPLQHDAALLHAVQQDHASWALPSLQDYAQRVTSPATWQWAQLANTHAPRLQAFDARGRRTNTVHYHPCWHALLTLYREQGLVGLPYENTRAGRWTAWAAGFYLHGQVEQGSLCPATMTTAAIGVLRHETALWPHIKAGLLSRHFDAQDRPWPDKQALWVGMGMTEKQGGSDVRANTTQAVPDEASGRGQAYRLTGHKWFFSAPMSDAHLVVAQTPDAGPACFWVPRWQPDGTRNAVHLLQLKDKVGNRSNASSEVEFHGAYGLLLGEPGRGIPTIIEMATTTRLCCVLGSSAILRQALVQALHHAQRRQAFGKPLVQQPLMRSVLADLALESEAATMLAMRLARAFEACEGADPAPAERAWKRLMTPAAKFWVCKRAVEVAGEAMEVLGGNGYVEPAVVARLFREAPVNSIWEGSGNIMCLDMLRALGREPEGSQALLAHLMDAAGEDSHLLTELHALQALLHRPPAEQELLARLIAQKLVLVAQACLLRRHAPSWVADAFIATRIVHGSARVVGAIDARTLDVAALLERALPA</sequence>
<keyword evidence="2" id="KW-0285">Flavoprotein</keyword>
<dbReference type="Proteomes" id="UP000220246">
    <property type="component" value="Unassembled WGS sequence"/>
</dbReference>
<dbReference type="PANTHER" id="PTHR42707:SF3">
    <property type="entry name" value="ACYL-COA DEHYDROGENASE AIDB-RELATED"/>
    <property type="match status" value="1"/>
</dbReference>
<comment type="similarity">
    <text evidence="1">Belongs to the acyl-CoA dehydrogenase family.</text>
</comment>
<dbReference type="Pfam" id="PF18158">
    <property type="entry name" value="AidB_N"/>
    <property type="match status" value="1"/>
</dbReference>
<evidence type="ECO:0000256" key="2">
    <source>
        <dbReference type="ARBA" id="ARBA00022630"/>
    </source>
</evidence>
<dbReference type="SUPFAM" id="SSF56645">
    <property type="entry name" value="Acyl-CoA dehydrogenase NM domain-like"/>
    <property type="match status" value="1"/>
</dbReference>
<protein>
    <submittedName>
        <fullName evidence="7">DNA alkylation response protein</fullName>
    </submittedName>
</protein>
<dbReference type="InterPro" id="IPR052904">
    <property type="entry name" value="Acyl-CoA_dehydrogenase-like"/>
</dbReference>
<evidence type="ECO:0000259" key="4">
    <source>
        <dbReference type="Pfam" id="PF00441"/>
    </source>
</evidence>
<dbReference type="Gene3D" id="6.10.250.600">
    <property type="match status" value="1"/>
</dbReference>
<dbReference type="InterPro" id="IPR041504">
    <property type="entry name" value="AidB_N"/>
</dbReference>
<gene>
    <name evidence="7" type="ORF">CRM82_03200</name>
</gene>